<dbReference type="GO" id="GO:0043998">
    <property type="term" value="F:histone H2A acetyltransferase activity"/>
    <property type="evidence" value="ECO:0007669"/>
    <property type="project" value="InterPro"/>
</dbReference>
<comment type="catalytic activity">
    <reaction evidence="10">
        <text>N-terminal L-seryl-[histone H2A] + acetyl-CoA = N-terminal N(alpha)-acetyl-L-seryl-[histone H2A] + CoA + H(+)</text>
        <dbReference type="Rhea" id="RHEA:50600"/>
        <dbReference type="Rhea" id="RHEA-COMP:12742"/>
        <dbReference type="Rhea" id="RHEA-COMP:12744"/>
        <dbReference type="ChEBI" id="CHEBI:15378"/>
        <dbReference type="ChEBI" id="CHEBI:57287"/>
        <dbReference type="ChEBI" id="CHEBI:57288"/>
        <dbReference type="ChEBI" id="CHEBI:64738"/>
        <dbReference type="ChEBI" id="CHEBI:83690"/>
        <dbReference type="EC" id="2.3.1.257"/>
    </reaction>
</comment>
<proteinExistence type="inferred from homology"/>
<evidence type="ECO:0000256" key="9">
    <source>
        <dbReference type="ARBA" id="ARBA00023315"/>
    </source>
</evidence>
<keyword evidence="7" id="KW-0808">Transferase</keyword>
<dbReference type="EMBL" id="JAHXZJ010002249">
    <property type="protein sequence ID" value="KAH0544029.1"/>
    <property type="molecule type" value="Genomic_DNA"/>
</dbReference>
<evidence type="ECO:0000256" key="10">
    <source>
        <dbReference type="ARBA" id="ARBA00047821"/>
    </source>
</evidence>
<dbReference type="GO" id="GO:1990189">
    <property type="term" value="F:protein N-terminal-serine acetyltransferase activity"/>
    <property type="evidence" value="ECO:0007669"/>
    <property type="project" value="UniProtKB-EC"/>
</dbReference>
<evidence type="ECO:0000313" key="13">
    <source>
        <dbReference type="EMBL" id="KAH0544029.1"/>
    </source>
</evidence>
<evidence type="ECO:0000256" key="1">
    <source>
        <dbReference type="ARBA" id="ARBA00004123"/>
    </source>
</evidence>
<dbReference type="CDD" id="cd04301">
    <property type="entry name" value="NAT_SF"/>
    <property type="match status" value="1"/>
</dbReference>
<protein>
    <recommendedName>
        <fullName evidence="5">N-alpha-acetyltransferase 40</fullName>
        <ecNumber evidence="4">2.3.1.257</ecNumber>
    </recommendedName>
</protein>
<dbReference type="Gene3D" id="3.40.630.30">
    <property type="match status" value="1"/>
</dbReference>
<keyword evidence="9" id="KW-0012">Acyltransferase</keyword>
<evidence type="ECO:0000256" key="3">
    <source>
        <dbReference type="ARBA" id="ARBA00008870"/>
    </source>
</evidence>
<evidence type="ECO:0000313" key="14">
    <source>
        <dbReference type="Proteomes" id="UP000826195"/>
    </source>
</evidence>
<dbReference type="GO" id="GO:0005634">
    <property type="term" value="C:nucleus"/>
    <property type="evidence" value="ECO:0007669"/>
    <property type="project" value="UniProtKB-SubCell"/>
</dbReference>
<evidence type="ECO:0000256" key="4">
    <source>
        <dbReference type="ARBA" id="ARBA00012950"/>
    </source>
</evidence>
<comment type="catalytic activity">
    <reaction evidence="11">
        <text>N-terminal L-seryl-[histone H4] + acetyl-CoA = N-terminal N(alpha)-acetyl-L-seryl-[histone H4] + CoA + H(+)</text>
        <dbReference type="Rhea" id="RHEA:50596"/>
        <dbReference type="Rhea" id="RHEA-COMP:12740"/>
        <dbReference type="Rhea" id="RHEA-COMP:12743"/>
        <dbReference type="ChEBI" id="CHEBI:15378"/>
        <dbReference type="ChEBI" id="CHEBI:57287"/>
        <dbReference type="ChEBI" id="CHEBI:57288"/>
        <dbReference type="ChEBI" id="CHEBI:64738"/>
        <dbReference type="ChEBI" id="CHEBI:83690"/>
        <dbReference type="EC" id="2.3.1.257"/>
    </reaction>
</comment>
<dbReference type="GO" id="GO:0005737">
    <property type="term" value="C:cytoplasm"/>
    <property type="evidence" value="ECO:0007669"/>
    <property type="project" value="UniProtKB-SubCell"/>
</dbReference>
<feature type="domain" description="N-acetyltransferase" evidence="12">
    <location>
        <begin position="57"/>
        <end position="207"/>
    </location>
</feature>
<dbReference type="InterPro" id="IPR039949">
    <property type="entry name" value="NAA40"/>
</dbReference>
<keyword evidence="8" id="KW-0539">Nucleus</keyword>
<dbReference type="InterPro" id="IPR016181">
    <property type="entry name" value="Acyl_CoA_acyltransferase"/>
</dbReference>
<evidence type="ECO:0000256" key="6">
    <source>
        <dbReference type="ARBA" id="ARBA00022490"/>
    </source>
</evidence>
<evidence type="ECO:0000256" key="8">
    <source>
        <dbReference type="ARBA" id="ARBA00023242"/>
    </source>
</evidence>
<evidence type="ECO:0000256" key="7">
    <source>
        <dbReference type="ARBA" id="ARBA00022679"/>
    </source>
</evidence>
<comment type="subcellular location">
    <subcellularLocation>
        <location evidence="2">Cytoplasm</location>
    </subcellularLocation>
    <subcellularLocation>
        <location evidence="1">Nucleus</location>
    </subcellularLocation>
</comment>
<organism evidence="13 14">
    <name type="scientific">Cotesia glomerata</name>
    <name type="common">Lepidopteran parasitic wasp</name>
    <name type="synonym">Apanteles glomeratus</name>
    <dbReference type="NCBI Taxonomy" id="32391"/>
    <lineage>
        <taxon>Eukaryota</taxon>
        <taxon>Metazoa</taxon>
        <taxon>Ecdysozoa</taxon>
        <taxon>Arthropoda</taxon>
        <taxon>Hexapoda</taxon>
        <taxon>Insecta</taxon>
        <taxon>Pterygota</taxon>
        <taxon>Neoptera</taxon>
        <taxon>Endopterygota</taxon>
        <taxon>Hymenoptera</taxon>
        <taxon>Apocrita</taxon>
        <taxon>Ichneumonoidea</taxon>
        <taxon>Braconidae</taxon>
        <taxon>Microgastrinae</taxon>
        <taxon>Cotesia</taxon>
    </lineage>
</organism>
<gene>
    <name evidence="13" type="ORF">KQX54_001162</name>
</gene>
<dbReference type="EC" id="2.3.1.257" evidence="4"/>
<dbReference type="AlphaFoldDB" id="A0AAV7I403"/>
<dbReference type="Pfam" id="PF00583">
    <property type="entry name" value="Acetyltransf_1"/>
    <property type="match status" value="1"/>
</dbReference>
<evidence type="ECO:0000259" key="12">
    <source>
        <dbReference type="PROSITE" id="PS51186"/>
    </source>
</evidence>
<dbReference type="InterPro" id="IPR000182">
    <property type="entry name" value="GNAT_dom"/>
</dbReference>
<keyword evidence="14" id="KW-1185">Reference proteome</keyword>
<evidence type="ECO:0000256" key="5">
    <source>
        <dbReference type="ARBA" id="ARBA00015043"/>
    </source>
</evidence>
<accession>A0AAV7I403</accession>
<dbReference type="GO" id="GO:0010485">
    <property type="term" value="F:histone H4 acetyltransferase activity"/>
    <property type="evidence" value="ECO:0007669"/>
    <property type="project" value="InterPro"/>
</dbReference>
<dbReference type="Proteomes" id="UP000826195">
    <property type="component" value="Unassembled WGS sequence"/>
</dbReference>
<evidence type="ECO:0000256" key="11">
    <source>
        <dbReference type="ARBA" id="ARBA00049524"/>
    </source>
</evidence>
<evidence type="ECO:0000256" key="2">
    <source>
        <dbReference type="ARBA" id="ARBA00004496"/>
    </source>
</evidence>
<dbReference type="PANTHER" id="PTHR20531:SF1">
    <property type="entry name" value="N-ALPHA-ACETYLTRANSFERASE 40"/>
    <property type="match status" value="1"/>
</dbReference>
<name>A0AAV7I403_COTGL</name>
<comment type="similarity">
    <text evidence="3">Belongs to the acetyltransferase family. NAA40 subfamily.</text>
</comment>
<dbReference type="SUPFAM" id="SSF55729">
    <property type="entry name" value="Acyl-CoA N-acyltransferases (Nat)"/>
    <property type="match status" value="1"/>
</dbReference>
<reference evidence="13 14" key="1">
    <citation type="journal article" date="2021" name="J. Hered.">
        <title>A chromosome-level genome assembly of the parasitoid wasp, Cotesia glomerata (Hymenoptera: Braconidae).</title>
        <authorList>
            <person name="Pinto B.J."/>
            <person name="Weis J.J."/>
            <person name="Gamble T."/>
            <person name="Ode P.J."/>
            <person name="Paul R."/>
            <person name="Zaspel J.M."/>
        </authorList>
    </citation>
    <scope>NUCLEOTIDE SEQUENCE [LARGE SCALE GENOMIC DNA]</scope>
    <source>
        <strain evidence="13">CgM1</strain>
    </source>
</reference>
<sequence length="207" mass="23926">MKAKKGHITRKQRLAKKEAEAKALVNKANSLVDPLSLLDSFKSFTATNNATFNLTCQKVKDLSPELLSWIFDLMERNMKTLYEQSHWGWNQSSKQKELTEPTAWYLIAFLNEEPVGFSHFRYDLDDKVEVLYCYELQLESKVRRQGLGRFMMNTLEALSAQSAMKKVVLTVLKHNPDAKTFFQSLGYKVDTTSPSDWENLDYLILSK</sequence>
<dbReference type="PANTHER" id="PTHR20531">
    <property type="entry name" value="N-ALPHA-ACETYLTRANSFERASE 40"/>
    <property type="match status" value="1"/>
</dbReference>
<keyword evidence="6" id="KW-0963">Cytoplasm</keyword>
<comment type="caution">
    <text evidence="13">The sequence shown here is derived from an EMBL/GenBank/DDBJ whole genome shotgun (WGS) entry which is preliminary data.</text>
</comment>
<dbReference type="PROSITE" id="PS51186">
    <property type="entry name" value="GNAT"/>
    <property type="match status" value="1"/>
</dbReference>